<protein>
    <recommendedName>
        <fullName evidence="3">Integrase</fullName>
    </recommendedName>
</protein>
<evidence type="ECO:0000313" key="1">
    <source>
        <dbReference type="EMBL" id="MBE1588184.1"/>
    </source>
</evidence>
<accession>A0ABR9M5K1</accession>
<comment type="caution">
    <text evidence="1">The sequence shown here is derived from an EMBL/GenBank/DDBJ whole genome shotgun (WGS) entry which is preliminary data.</text>
</comment>
<proteinExistence type="predicted"/>
<sequence>MPIEEHISRLAGHTNTVVTETLYRKQIRPVMDEIFPLAPEP</sequence>
<name>A0ABR9M5K1_9ACTN</name>
<dbReference type="Proteomes" id="UP000633509">
    <property type="component" value="Unassembled WGS sequence"/>
</dbReference>
<evidence type="ECO:0008006" key="3">
    <source>
        <dbReference type="Google" id="ProtNLM"/>
    </source>
</evidence>
<dbReference type="EMBL" id="JADBEK010000001">
    <property type="protein sequence ID" value="MBE1588184.1"/>
    <property type="molecule type" value="Genomic_DNA"/>
</dbReference>
<keyword evidence="2" id="KW-1185">Reference proteome</keyword>
<gene>
    <name evidence="1" type="ORF">H4W80_006442</name>
</gene>
<dbReference type="RefSeq" id="WP_264086016.1">
    <property type="nucleotide sequence ID" value="NZ_JADBEK010000001.1"/>
</dbReference>
<reference evidence="1 2" key="1">
    <citation type="submission" date="2020-10" db="EMBL/GenBank/DDBJ databases">
        <title>Sequencing the genomes of 1000 actinobacteria strains.</title>
        <authorList>
            <person name="Klenk H.-P."/>
        </authorList>
    </citation>
    <scope>NUCLEOTIDE SEQUENCE [LARGE SCALE GENOMIC DNA]</scope>
    <source>
        <strain evidence="1 2">DSM 43173</strain>
    </source>
</reference>
<organism evidence="1 2">
    <name type="scientific">Nonomuraea angiospora</name>
    <dbReference type="NCBI Taxonomy" id="46172"/>
    <lineage>
        <taxon>Bacteria</taxon>
        <taxon>Bacillati</taxon>
        <taxon>Actinomycetota</taxon>
        <taxon>Actinomycetes</taxon>
        <taxon>Streptosporangiales</taxon>
        <taxon>Streptosporangiaceae</taxon>
        <taxon>Nonomuraea</taxon>
    </lineage>
</organism>
<evidence type="ECO:0000313" key="2">
    <source>
        <dbReference type="Proteomes" id="UP000633509"/>
    </source>
</evidence>